<comment type="similarity">
    <text evidence="1">Belongs to the CCDC124 family.</text>
</comment>
<accession>A0A6U4RY79</accession>
<sequence length="208" mass="22408">MPKKESAKERAANKAEAAETARQKAAEDASWAEGAAGGGKKADAEAKRLEALARKAERDALEQEETAAETNKGKAPAKKLTQAQIQANFFVAPKKKTKAKPQPEVEENINHKIRDQAMALAESGVDQAHARGVDDATNLLSALNTGGPEADAHPERRRKAAFKAYEEREIPIVRAENPGLKLSQVKEIIFKAWQKSPENPVNAAEGAA</sequence>
<dbReference type="GO" id="GO:0003713">
    <property type="term" value="F:transcription coactivator activity"/>
    <property type="evidence" value="ECO:0007669"/>
    <property type="project" value="TreeGrafter"/>
</dbReference>
<dbReference type="PANTHER" id="PTHR21680">
    <property type="entry name" value="COILED-COIL DOMAIN-CONTAINING PROTEIN 124"/>
    <property type="match status" value="1"/>
</dbReference>
<feature type="region of interest" description="Disordered" evidence="3">
    <location>
        <begin position="139"/>
        <end position="160"/>
    </location>
</feature>
<dbReference type="PANTHER" id="PTHR21680:SF0">
    <property type="entry name" value="COILED-COIL DOMAIN-CONTAINING PROTEIN 124"/>
    <property type="match status" value="1"/>
</dbReference>
<gene>
    <name evidence="6" type="ORF">HAND1043_LOCUS20600</name>
</gene>
<dbReference type="InterPro" id="IPR054414">
    <property type="entry name" value="Ccdc124/Oxs1_C"/>
</dbReference>
<feature type="compositionally biased region" description="Basic and acidic residues" evidence="3">
    <location>
        <begin position="40"/>
        <end position="61"/>
    </location>
</feature>
<evidence type="ECO:0000256" key="1">
    <source>
        <dbReference type="ARBA" id="ARBA00008296"/>
    </source>
</evidence>
<evidence type="ECO:0000256" key="2">
    <source>
        <dbReference type="ARBA" id="ARBA00023054"/>
    </source>
</evidence>
<evidence type="ECO:0008006" key="7">
    <source>
        <dbReference type="Google" id="ProtNLM"/>
    </source>
</evidence>
<dbReference type="InterPro" id="IPR054413">
    <property type="entry name" value="LSO1/2"/>
</dbReference>
<feature type="compositionally biased region" description="Basic and acidic residues" evidence="3">
    <location>
        <begin position="1"/>
        <end position="27"/>
    </location>
</feature>
<keyword evidence="2" id="KW-0175">Coiled coil</keyword>
<reference evidence="6" key="1">
    <citation type="submission" date="2021-01" db="EMBL/GenBank/DDBJ databases">
        <authorList>
            <person name="Corre E."/>
            <person name="Pelletier E."/>
            <person name="Niang G."/>
            <person name="Scheremetjew M."/>
            <person name="Finn R."/>
            <person name="Kale V."/>
            <person name="Holt S."/>
            <person name="Cochrane G."/>
            <person name="Meng A."/>
            <person name="Brown T."/>
            <person name="Cohen L."/>
        </authorList>
    </citation>
    <scope>NUCLEOTIDE SEQUENCE</scope>
    <source>
        <strain evidence="6">CCMP441</strain>
    </source>
</reference>
<dbReference type="Pfam" id="PF22048">
    <property type="entry name" value="LSO1_2-like"/>
    <property type="match status" value="1"/>
</dbReference>
<evidence type="ECO:0000256" key="3">
    <source>
        <dbReference type="SAM" id="MobiDB-lite"/>
    </source>
</evidence>
<organism evidence="6">
    <name type="scientific">Hemiselmis andersenii</name>
    <name type="common">Cryptophyte alga</name>
    <dbReference type="NCBI Taxonomy" id="464988"/>
    <lineage>
        <taxon>Eukaryota</taxon>
        <taxon>Cryptophyceae</taxon>
        <taxon>Cryptomonadales</taxon>
        <taxon>Hemiselmidaceae</taxon>
        <taxon>Hemiselmis</taxon>
    </lineage>
</organism>
<evidence type="ECO:0000313" key="6">
    <source>
        <dbReference type="EMBL" id="CAD8754093.1"/>
    </source>
</evidence>
<protein>
    <recommendedName>
        <fullName evidence="7">HMG box domain-containing protein</fullName>
    </recommendedName>
</protein>
<evidence type="ECO:0000259" key="4">
    <source>
        <dbReference type="Pfam" id="PF06244"/>
    </source>
</evidence>
<feature type="region of interest" description="Disordered" evidence="3">
    <location>
        <begin position="1"/>
        <end position="80"/>
    </location>
</feature>
<dbReference type="Pfam" id="PF06244">
    <property type="entry name" value="Ccdc124"/>
    <property type="match status" value="1"/>
</dbReference>
<dbReference type="AlphaFoldDB" id="A0A6U4RY79"/>
<dbReference type="GO" id="GO:0006366">
    <property type="term" value="P:transcription by RNA polymerase II"/>
    <property type="evidence" value="ECO:0007669"/>
    <property type="project" value="TreeGrafter"/>
</dbReference>
<evidence type="ECO:0000259" key="5">
    <source>
        <dbReference type="Pfam" id="PF22048"/>
    </source>
</evidence>
<dbReference type="GO" id="GO:0005634">
    <property type="term" value="C:nucleus"/>
    <property type="evidence" value="ECO:0007669"/>
    <property type="project" value="TreeGrafter"/>
</dbReference>
<dbReference type="InterPro" id="IPR010422">
    <property type="entry name" value="Ccdc124/Oxs1"/>
</dbReference>
<feature type="domain" description="LSO1/LSO2" evidence="5">
    <location>
        <begin position="8"/>
        <end position="65"/>
    </location>
</feature>
<name>A0A6U4RY79_HEMAN</name>
<feature type="domain" description="Coiled-coil" evidence="4">
    <location>
        <begin position="108"/>
        <end position="202"/>
    </location>
</feature>
<dbReference type="EMBL" id="HBFK01033998">
    <property type="protein sequence ID" value="CAD8754093.1"/>
    <property type="molecule type" value="Transcribed_RNA"/>
</dbReference>
<proteinExistence type="inferred from homology"/>